<dbReference type="RefSeq" id="WP_229490738.1">
    <property type="nucleotide sequence ID" value="NZ_FPBO01000031.1"/>
</dbReference>
<feature type="chain" id="PRO_5011780084" description="Phosphate ABC transporter substrate-binding protein" evidence="1">
    <location>
        <begin position="25"/>
        <end position="135"/>
    </location>
</feature>
<dbReference type="AlphaFoldDB" id="A0A1I7LKA2"/>
<proteinExistence type="predicted"/>
<dbReference type="Gene3D" id="3.40.190.10">
    <property type="entry name" value="Periplasmic binding protein-like II"/>
    <property type="match status" value="1"/>
</dbReference>
<evidence type="ECO:0000313" key="3">
    <source>
        <dbReference type="Proteomes" id="UP000199391"/>
    </source>
</evidence>
<dbReference type="SUPFAM" id="SSF53850">
    <property type="entry name" value="Periplasmic binding protein-like II"/>
    <property type="match status" value="1"/>
</dbReference>
<evidence type="ECO:0008006" key="4">
    <source>
        <dbReference type="Google" id="ProtNLM"/>
    </source>
</evidence>
<dbReference type="STRING" id="1035707.SAMN05216552_103125"/>
<keyword evidence="3" id="KW-1185">Reference proteome</keyword>
<name>A0A1I7LKA2_9BURK</name>
<organism evidence="2 3">
    <name type="scientific">Pseudoduganella namucuonensis</name>
    <dbReference type="NCBI Taxonomy" id="1035707"/>
    <lineage>
        <taxon>Bacteria</taxon>
        <taxon>Pseudomonadati</taxon>
        <taxon>Pseudomonadota</taxon>
        <taxon>Betaproteobacteria</taxon>
        <taxon>Burkholderiales</taxon>
        <taxon>Oxalobacteraceae</taxon>
        <taxon>Telluria group</taxon>
        <taxon>Pseudoduganella</taxon>
    </lineage>
</organism>
<dbReference type="Proteomes" id="UP000199391">
    <property type="component" value="Unassembled WGS sequence"/>
</dbReference>
<evidence type="ECO:0000313" key="2">
    <source>
        <dbReference type="EMBL" id="SFV10132.1"/>
    </source>
</evidence>
<feature type="signal peptide" evidence="1">
    <location>
        <begin position="1"/>
        <end position="24"/>
    </location>
</feature>
<dbReference type="EMBL" id="FPBO01000031">
    <property type="protein sequence ID" value="SFV10132.1"/>
    <property type="molecule type" value="Genomic_DNA"/>
</dbReference>
<gene>
    <name evidence="2" type="ORF">SAMN05216552_103125</name>
</gene>
<evidence type="ECO:0000256" key="1">
    <source>
        <dbReference type="SAM" id="SignalP"/>
    </source>
</evidence>
<sequence length="135" mass="14351">MPIKPLAAPALLLLAALLPAQARAELVVIVSAKAAAPAAELICQSYLGKIKQPAPVNLPEKHAARDQFYAKACHKDPAQVRSIWSKLIFTGGGTPPVEVDSEQDMKKTVASDPNKIGYIDKKDVDASVKIVATLN</sequence>
<accession>A0A1I7LKA2</accession>
<keyword evidence="1" id="KW-0732">Signal</keyword>
<protein>
    <recommendedName>
        <fullName evidence="4">Phosphate ABC transporter substrate-binding protein</fullName>
    </recommendedName>
</protein>
<reference evidence="3" key="1">
    <citation type="submission" date="2016-10" db="EMBL/GenBank/DDBJ databases">
        <authorList>
            <person name="Varghese N."/>
            <person name="Submissions S."/>
        </authorList>
    </citation>
    <scope>NUCLEOTIDE SEQUENCE [LARGE SCALE GENOMIC DNA]</scope>
    <source>
        <strain evidence="3">CGMCC 1.11014</strain>
    </source>
</reference>